<evidence type="ECO:0000256" key="2">
    <source>
        <dbReference type="ARBA" id="ARBA00022679"/>
    </source>
</evidence>
<evidence type="ECO:0000259" key="9">
    <source>
        <dbReference type="PROSITE" id="PS50878"/>
    </source>
</evidence>
<dbReference type="Proteomes" id="UP001231189">
    <property type="component" value="Unassembled WGS sequence"/>
</dbReference>
<dbReference type="GO" id="GO:0003964">
    <property type="term" value="F:RNA-directed DNA polymerase activity"/>
    <property type="evidence" value="ECO:0007669"/>
    <property type="project" value="UniProtKB-KW"/>
</dbReference>
<evidence type="ECO:0000256" key="5">
    <source>
        <dbReference type="ARBA" id="ARBA00022759"/>
    </source>
</evidence>
<dbReference type="AlphaFoldDB" id="A0AAD8VEG9"/>
<evidence type="ECO:0000256" key="1">
    <source>
        <dbReference type="ARBA" id="ARBA00022670"/>
    </source>
</evidence>
<keyword evidence="7" id="KW-0695">RNA-directed DNA polymerase</keyword>
<gene>
    <name evidence="10" type="ORF">QYE76_018497</name>
</gene>
<dbReference type="Gene3D" id="3.10.10.10">
    <property type="entry name" value="HIV Type 1 Reverse Transcriptase, subunit A, domain 1"/>
    <property type="match status" value="1"/>
</dbReference>
<feature type="region of interest" description="Disordered" evidence="8">
    <location>
        <begin position="1"/>
        <end position="46"/>
    </location>
</feature>
<dbReference type="GO" id="GO:0004519">
    <property type="term" value="F:endonuclease activity"/>
    <property type="evidence" value="ECO:0007669"/>
    <property type="project" value="UniProtKB-KW"/>
</dbReference>
<feature type="compositionally biased region" description="Polar residues" evidence="8">
    <location>
        <begin position="15"/>
        <end position="32"/>
    </location>
</feature>
<proteinExistence type="predicted"/>
<feature type="domain" description="Reverse transcriptase" evidence="9">
    <location>
        <begin position="464"/>
        <end position="600"/>
    </location>
</feature>
<dbReference type="GO" id="GO:0008233">
    <property type="term" value="F:peptidase activity"/>
    <property type="evidence" value="ECO:0007669"/>
    <property type="project" value="UniProtKB-KW"/>
</dbReference>
<feature type="compositionally biased region" description="Basic and acidic residues" evidence="8">
    <location>
        <begin position="37"/>
        <end position="46"/>
    </location>
</feature>
<evidence type="ECO:0000256" key="7">
    <source>
        <dbReference type="ARBA" id="ARBA00022918"/>
    </source>
</evidence>
<dbReference type="InterPro" id="IPR043128">
    <property type="entry name" value="Rev_trsase/Diguanyl_cyclase"/>
</dbReference>
<keyword evidence="11" id="KW-1185">Reference proteome</keyword>
<evidence type="ECO:0000313" key="10">
    <source>
        <dbReference type="EMBL" id="KAK1602238.1"/>
    </source>
</evidence>
<dbReference type="PROSITE" id="PS50878">
    <property type="entry name" value="RT_POL"/>
    <property type="match status" value="1"/>
</dbReference>
<keyword evidence="3" id="KW-0548">Nucleotidyltransferase</keyword>
<dbReference type="Gene3D" id="3.30.70.270">
    <property type="match status" value="1"/>
</dbReference>
<dbReference type="Pfam" id="PF08284">
    <property type="entry name" value="RVP_2"/>
    <property type="match status" value="1"/>
</dbReference>
<dbReference type="GO" id="GO:0006508">
    <property type="term" value="P:proteolysis"/>
    <property type="evidence" value="ECO:0007669"/>
    <property type="project" value="UniProtKB-KW"/>
</dbReference>
<dbReference type="Pfam" id="PF00078">
    <property type="entry name" value="RVT_1"/>
    <property type="match status" value="1"/>
</dbReference>
<keyword evidence="2" id="KW-0808">Transferase</keyword>
<protein>
    <recommendedName>
        <fullName evidence="9">Reverse transcriptase domain-containing protein</fullName>
    </recommendedName>
</protein>
<evidence type="ECO:0000256" key="3">
    <source>
        <dbReference type="ARBA" id="ARBA00022695"/>
    </source>
</evidence>
<feature type="compositionally biased region" description="Low complexity" evidence="8">
    <location>
        <begin position="1"/>
        <end position="14"/>
    </location>
</feature>
<dbReference type="CDD" id="cd01647">
    <property type="entry name" value="RT_LTR"/>
    <property type="match status" value="1"/>
</dbReference>
<evidence type="ECO:0000256" key="4">
    <source>
        <dbReference type="ARBA" id="ARBA00022722"/>
    </source>
</evidence>
<dbReference type="InterPro" id="IPR043502">
    <property type="entry name" value="DNA/RNA_pol_sf"/>
</dbReference>
<accession>A0AAD8VEG9</accession>
<feature type="compositionally biased region" description="Gly residues" evidence="8">
    <location>
        <begin position="121"/>
        <end position="134"/>
    </location>
</feature>
<dbReference type="Gene3D" id="2.40.70.10">
    <property type="entry name" value="Acid Proteases"/>
    <property type="match status" value="1"/>
</dbReference>
<dbReference type="PANTHER" id="PTHR24559">
    <property type="entry name" value="TRANSPOSON TY3-I GAG-POL POLYPROTEIN"/>
    <property type="match status" value="1"/>
</dbReference>
<keyword evidence="1" id="KW-0645">Protease</keyword>
<feature type="region of interest" description="Disordered" evidence="8">
    <location>
        <begin position="106"/>
        <end position="143"/>
    </location>
</feature>
<dbReference type="InterPro" id="IPR000477">
    <property type="entry name" value="RT_dom"/>
</dbReference>
<dbReference type="SUPFAM" id="SSF56672">
    <property type="entry name" value="DNA/RNA polymerases"/>
    <property type="match status" value="1"/>
</dbReference>
<keyword evidence="4" id="KW-0540">Nuclease</keyword>
<organism evidence="10 11">
    <name type="scientific">Lolium multiflorum</name>
    <name type="common">Italian ryegrass</name>
    <name type="synonym">Lolium perenne subsp. multiflorum</name>
    <dbReference type="NCBI Taxonomy" id="4521"/>
    <lineage>
        <taxon>Eukaryota</taxon>
        <taxon>Viridiplantae</taxon>
        <taxon>Streptophyta</taxon>
        <taxon>Embryophyta</taxon>
        <taxon>Tracheophyta</taxon>
        <taxon>Spermatophyta</taxon>
        <taxon>Magnoliopsida</taxon>
        <taxon>Liliopsida</taxon>
        <taxon>Poales</taxon>
        <taxon>Poaceae</taxon>
        <taxon>BOP clade</taxon>
        <taxon>Pooideae</taxon>
        <taxon>Poodae</taxon>
        <taxon>Poeae</taxon>
        <taxon>Poeae Chloroplast Group 2 (Poeae type)</taxon>
        <taxon>Loliodinae</taxon>
        <taxon>Loliinae</taxon>
        <taxon>Lolium</taxon>
    </lineage>
</organism>
<name>A0AAD8VEG9_LOLMU</name>
<keyword evidence="5" id="KW-0255">Endonuclease</keyword>
<dbReference type="EMBL" id="JAUUTY010000296">
    <property type="protein sequence ID" value="KAK1602238.1"/>
    <property type="molecule type" value="Genomic_DNA"/>
</dbReference>
<evidence type="ECO:0000256" key="8">
    <source>
        <dbReference type="SAM" id="MobiDB-lite"/>
    </source>
</evidence>
<sequence length="600" mass="65282">MGEATAAEFNAQAASSTSISAGLWSGSAQQMQAPAAKIERAPTKHDDTTRILHALMAQSKIGEPGVADKPPPADEEPDPGEVLNSGTSYLFHTKAKWTANTAGASSSAGATEAERGSEGSLAGGGGGGTGGAGGVRIDAAPKAPLKMGPGDLWKDRQLREYRRANGECFKCELKYDPTHVCGQKKAATLIAMDTEDGAVLSAEEVLNMLEMQDMAEAQRLSLSIHAMAGSEGAETLRLRALVGNQVFIILVDSGSSGLFIHSQLLEKANCTVKEAPTVAVKVANGEYMHSTQIVPDFTGWSNGATFVTPMRVLDLGAYDAILGIDWLKKHSPMTTDWNGKFLSFHYNGKQVTLQGLQESTTTSVREVTVEQVAKWSKGNGIWALAVVQVDGSVHAIATDAMPAEIQQLVEQFQVVFSEPVELPPARDYDHAIPLKADAPPVNARPYWYSLAHKDEIERQVTEMLKAGLIVRNMSPFASPVLLVKKKDGSWRFCVDYRRLNELTIKNIFPMPIIDELLDELAGAKIFSKLDLRAGYHQIRMLPEDEMKTAFKTHQGHYQFRVMPFGLCNASATFQCVMNSVLQPCLRRSVLVFMDDILVYR</sequence>
<dbReference type="InterPro" id="IPR021109">
    <property type="entry name" value="Peptidase_aspartic_dom_sf"/>
</dbReference>
<keyword evidence="6" id="KW-0378">Hydrolase</keyword>
<dbReference type="FunFam" id="3.10.10.10:FF:000007">
    <property type="entry name" value="Retrovirus-related Pol polyprotein from transposon 17.6-like Protein"/>
    <property type="match status" value="1"/>
</dbReference>
<dbReference type="InterPro" id="IPR053134">
    <property type="entry name" value="RNA-dir_DNA_polymerase"/>
</dbReference>
<reference evidence="10" key="1">
    <citation type="submission" date="2023-07" db="EMBL/GenBank/DDBJ databases">
        <title>A chromosome-level genome assembly of Lolium multiflorum.</title>
        <authorList>
            <person name="Chen Y."/>
            <person name="Copetti D."/>
            <person name="Kolliker R."/>
            <person name="Studer B."/>
        </authorList>
    </citation>
    <scope>NUCLEOTIDE SEQUENCE</scope>
    <source>
        <strain evidence="10">02402/16</strain>
        <tissue evidence="10">Leaf</tissue>
    </source>
</reference>
<evidence type="ECO:0000256" key="6">
    <source>
        <dbReference type="ARBA" id="ARBA00022801"/>
    </source>
</evidence>
<dbReference type="CDD" id="cd00303">
    <property type="entry name" value="retropepsin_like"/>
    <property type="match status" value="1"/>
</dbReference>
<dbReference type="PANTHER" id="PTHR24559:SF450">
    <property type="entry name" value="RNA-DIRECTED DNA POLYMERASE HOMOLOG"/>
    <property type="match status" value="1"/>
</dbReference>
<feature type="region of interest" description="Disordered" evidence="8">
    <location>
        <begin position="58"/>
        <end position="86"/>
    </location>
</feature>
<evidence type="ECO:0000313" key="11">
    <source>
        <dbReference type="Proteomes" id="UP001231189"/>
    </source>
</evidence>
<dbReference type="SUPFAM" id="SSF50630">
    <property type="entry name" value="Acid proteases"/>
    <property type="match status" value="1"/>
</dbReference>
<comment type="caution">
    <text evidence="10">The sequence shown here is derived from an EMBL/GenBank/DDBJ whole genome shotgun (WGS) entry which is preliminary data.</text>
</comment>